<dbReference type="AlphaFoldDB" id="A0A1V6QNG1"/>
<dbReference type="InterPro" id="IPR051181">
    <property type="entry name" value="CAF1_poly(A)_ribonucleases"/>
</dbReference>
<evidence type="ECO:0000313" key="3">
    <source>
        <dbReference type="Proteomes" id="UP000191672"/>
    </source>
</evidence>
<evidence type="ECO:0000256" key="1">
    <source>
        <dbReference type="ARBA" id="ARBA00008372"/>
    </source>
</evidence>
<dbReference type="InterPro" id="IPR006941">
    <property type="entry name" value="RNase_CAF1"/>
</dbReference>
<dbReference type="GO" id="GO:1990431">
    <property type="term" value="P:priRNA 3'-end processing"/>
    <property type="evidence" value="ECO:0007669"/>
    <property type="project" value="TreeGrafter"/>
</dbReference>
<dbReference type="GO" id="GO:0000175">
    <property type="term" value="F:3'-5'-RNA exonuclease activity"/>
    <property type="evidence" value="ECO:0007669"/>
    <property type="project" value="TreeGrafter"/>
</dbReference>
<organism evidence="2 3">
    <name type="scientific">Penicillium antarcticum</name>
    <dbReference type="NCBI Taxonomy" id="416450"/>
    <lineage>
        <taxon>Eukaryota</taxon>
        <taxon>Fungi</taxon>
        <taxon>Dikarya</taxon>
        <taxon>Ascomycota</taxon>
        <taxon>Pezizomycotina</taxon>
        <taxon>Eurotiomycetes</taxon>
        <taxon>Eurotiomycetidae</taxon>
        <taxon>Eurotiales</taxon>
        <taxon>Aspergillaceae</taxon>
        <taxon>Penicillium</taxon>
    </lineage>
</organism>
<accession>A0A1V6QNG1</accession>
<dbReference type="InterPro" id="IPR036397">
    <property type="entry name" value="RNaseH_sf"/>
</dbReference>
<dbReference type="InterPro" id="IPR012337">
    <property type="entry name" value="RNaseH-like_sf"/>
</dbReference>
<dbReference type="PANTHER" id="PTHR15092:SF22">
    <property type="entry name" value="POLY(A)-SPECIFIC RIBONUCLEASE PNLDC1"/>
    <property type="match status" value="1"/>
</dbReference>
<sequence length="539" mass="61285">MEVTSANFSEYLPFILHDISASCFVSLDFELSGVAFAPFIPTKPQTIQQRYEQTKAAAEQYQILQVGLTICHENQETASYSLKPYNFNLNPIPHHESEVNRDWASSSRAMEFLLKHGFSMDSLCEHGIQYLSRAEEQLALARAKERCSQTPRQDMGIKDDDYESLEFLANVRAMITNWLAQGKDRSQWLNVPPPSEVKPLGSAPEGLNGMQKWLVHQLITQEFPNLRSRNTFNFIQIYVTDIECERVAQDQKLKTKKAQLQKHIGFRWIAESLVGGNLEGLDAEMFKPLKRKIDNPAFGINELAERVKQCLQENRPVLVGHNMFCDLLFFHACFLGPLPDTIEEFKTAIHQLFPVLVDTKYLDTHDCGSINPASSLTDLQAKLTDVNSPKIEIDRRFSKYKWRTVNHEAGYDSMISAMAFLKLAGQIQRGSLTIPLQKDSMSDSLEKQVAKSEFSDLFNMNTETFPVVQASNLVRPPRSLADTGCPKTQFIASKRVLLPRLGSSFWDEYGNRLRVFGTVERMVRLGGKVTKESHLMDMD</sequence>
<dbReference type="STRING" id="416450.A0A1V6QNG1"/>
<dbReference type="GO" id="GO:0003723">
    <property type="term" value="F:RNA binding"/>
    <property type="evidence" value="ECO:0007669"/>
    <property type="project" value="TreeGrafter"/>
</dbReference>
<evidence type="ECO:0000313" key="2">
    <source>
        <dbReference type="EMBL" id="OQD90527.1"/>
    </source>
</evidence>
<dbReference type="Proteomes" id="UP000191672">
    <property type="component" value="Unassembled WGS sequence"/>
</dbReference>
<comment type="similarity">
    <text evidence="1">Belongs to the CAF1 family.</text>
</comment>
<proteinExistence type="inferred from homology"/>
<name>A0A1V6QNG1_9EURO</name>
<dbReference type="Gene3D" id="3.30.420.10">
    <property type="entry name" value="Ribonuclease H-like superfamily/Ribonuclease H"/>
    <property type="match status" value="2"/>
</dbReference>
<reference evidence="3" key="1">
    <citation type="journal article" date="2017" name="Nat. Microbiol.">
        <title>Global analysis of biosynthetic gene clusters reveals vast potential of secondary metabolite production in Penicillium species.</title>
        <authorList>
            <person name="Nielsen J.C."/>
            <person name="Grijseels S."/>
            <person name="Prigent S."/>
            <person name="Ji B."/>
            <person name="Dainat J."/>
            <person name="Nielsen K.F."/>
            <person name="Frisvad J.C."/>
            <person name="Workman M."/>
            <person name="Nielsen J."/>
        </authorList>
    </citation>
    <scope>NUCLEOTIDE SEQUENCE [LARGE SCALE GENOMIC DNA]</scope>
    <source>
        <strain evidence="3">IBT 31811</strain>
    </source>
</reference>
<dbReference type="GO" id="GO:0005634">
    <property type="term" value="C:nucleus"/>
    <property type="evidence" value="ECO:0007669"/>
    <property type="project" value="TreeGrafter"/>
</dbReference>
<comment type="caution">
    <text evidence="2">The sequence shown here is derived from an EMBL/GenBank/DDBJ whole genome shotgun (WGS) entry which is preliminary data.</text>
</comment>
<gene>
    <name evidence="2" type="ORF">PENANT_c001G06767</name>
</gene>
<dbReference type="GO" id="GO:0000289">
    <property type="term" value="P:nuclear-transcribed mRNA poly(A) tail shortening"/>
    <property type="evidence" value="ECO:0007669"/>
    <property type="project" value="TreeGrafter"/>
</dbReference>
<keyword evidence="3" id="KW-1185">Reference proteome</keyword>
<dbReference type="Pfam" id="PF04857">
    <property type="entry name" value="CAF1"/>
    <property type="match status" value="1"/>
</dbReference>
<dbReference type="SUPFAM" id="SSF53098">
    <property type="entry name" value="Ribonuclease H-like"/>
    <property type="match status" value="1"/>
</dbReference>
<dbReference type="PANTHER" id="PTHR15092">
    <property type="entry name" value="POLY A -SPECIFIC RIBONUCLEASE/TARGET OF EGR1, MEMBER 1"/>
    <property type="match status" value="1"/>
</dbReference>
<dbReference type="GO" id="GO:1990432">
    <property type="term" value="P:siRNA 3'-end processing"/>
    <property type="evidence" value="ECO:0007669"/>
    <property type="project" value="TreeGrafter"/>
</dbReference>
<dbReference type="EMBL" id="MDYN01000001">
    <property type="protein sequence ID" value="OQD90527.1"/>
    <property type="molecule type" value="Genomic_DNA"/>
</dbReference>
<protein>
    <submittedName>
        <fullName evidence="2">Uncharacterized protein</fullName>
    </submittedName>
</protein>
<dbReference type="OrthoDB" id="1432093at2759"/>